<dbReference type="GO" id="GO:0020037">
    <property type="term" value="F:heme binding"/>
    <property type="evidence" value="ECO:0007669"/>
    <property type="project" value="InterPro"/>
</dbReference>
<dbReference type="STRING" id="22663.A0A2I0JLD1"/>
<name>A0A2I0JLD1_PUNGR</name>
<dbReference type="PANTHER" id="PTHR24286:SF209">
    <property type="entry name" value="BETA-AMYRIN 28-OXIDASE-LIKE"/>
    <property type="match status" value="1"/>
</dbReference>
<protein>
    <submittedName>
        <fullName evidence="4">Uncharacterized protein</fullName>
    </submittedName>
</protein>
<dbReference type="PANTHER" id="PTHR24286">
    <property type="entry name" value="CYTOCHROME P450 26"/>
    <property type="match status" value="1"/>
</dbReference>
<evidence type="ECO:0000313" key="5">
    <source>
        <dbReference type="Proteomes" id="UP000233551"/>
    </source>
</evidence>
<comment type="similarity">
    <text evidence="1">Belongs to the cytochrome P450 family.</text>
</comment>
<dbReference type="GO" id="GO:0005506">
    <property type="term" value="F:iron ion binding"/>
    <property type="evidence" value="ECO:0007669"/>
    <property type="project" value="InterPro"/>
</dbReference>
<evidence type="ECO:0000256" key="3">
    <source>
        <dbReference type="ARBA" id="ARBA00023004"/>
    </source>
</evidence>
<dbReference type="GO" id="GO:0016125">
    <property type="term" value="P:sterol metabolic process"/>
    <property type="evidence" value="ECO:0007669"/>
    <property type="project" value="TreeGrafter"/>
</dbReference>
<reference evidence="4 5" key="1">
    <citation type="submission" date="2017-11" db="EMBL/GenBank/DDBJ databases">
        <title>De-novo sequencing of pomegranate (Punica granatum L.) genome.</title>
        <authorList>
            <person name="Akparov Z."/>
            <person name="Amiraslanov A."/>
            <person name="Hajiyeva S."/>
            <person name="Abbasov M."/>
            <person name="Kaur K."/>
            <person name="Hamwieh A."/>
            <person name="Solovyev V."/>
            <person name="Salamov A."/>
            <person name="Braich B."/>
            <person name="Kosarev P."/>
            <person name="Mahmoud A."/>
            <person name="Hajiyev E."/>
            <person name="Babayeva S."/>
            <person name="Izzatullayeva V."/>
            <person name="Mammadov A."/>
            <person name="Mammadov A."/>
            <person name="Sharifova S."/>
            <person name="Ojaghi J."/>
            <person name="Eynullazada K."/>
            <person name="Bayramov B."/>
            <person name="Abdulazimova A."/>
            <person name="Shahmuradov I."/>
        </authorList>
    </citation>
    <scope>NUCLEOTIDE SEQUENCE [LARGE SCALE GENOMIC DNA]</scope>
    <source>
        <strain evidence="5">cv. AG2017</strain>
        <tissue evidence="4">Leaf</tissue>
    </source>
</reference>
<dbReference type="GO" id="GO:0004497">
    <property type="term" value="F:monooxygenase activity"/>
    <property type="evidence" value="ECO:0007669"/>
    <property type="project" value="InterPro"/>
</dbReference>
<dbReference type="Proteomes" id="UP000233551">
    <property type="component" value="Unassembled WGS sequence"/>
</dbReference>
<keyword evidence="2" id="KW-0479">Metal-binding</keyword>
<organism evidence="4 5">
    <name type="scientific">Punica granatum</name>
    <name type="common">Pomegranate</name>
    <dbReference type="NCBI Taxonomy" id="22663"/>
    <lineage>
        <taxon>Eukaryota</taxon>
        <taxon>Viridiplantae</taxon>
        <taxon>Streptophyta</taxon>
        <taxon>Embryophyta</taxon>
        <taxon>Tracheophyta</taxon>
        <taxon>Spermatophyta</taxon>
        <taxon>Magnoliopsida</taxon>
        <taxon>eudicotyledons</taxon>
        <taxon>Gunneridae</taxon>
        <taxon>Pentapetalae</taxon>
        <taxon>rosids</taxon>
        <taxon>malvids</taxon>
        <taxon>Myrtales</taxon>
        <taxon>Lythraceae</taxon>
        <taxon>Punica</taxon>
    </lineage>
</organism>
<evidence type="ECO:0000313" key="4">
    <source>
        <dbReference type="EMBL" id="PKI56356.1"/>
    </source>
</evidence>
<proteinExistence type="inferred from homology"/>
<dbReference type="AlphaFoldDB" id="A0A2I0JLD1"/>
<keyword evidence="3" id="KW-0408">Iron</keyword>
<keyword evidence="5" id="KW-1185">Reference proteome</keyword>
<accession>A0A2I0JLD1</accession>
<evidence type="ECO:0000256" key="2">
    <source>
        <dbReference type="ARBA" id="ARBA00022723"/>
    </source>
</evidence>
<sequence>MKLCTVEVMCRLLMSKIEPELISGLLFQFNIFLEGMGDLPLNIPGTRFHRAMTSANTIRRELQVLLRQRRVELDRNVASPVQDIRSYFLVNADENGKLMPEVDIANEMLVLLFAGHNMTTSASQRAA</sequence>
<dbReference type="SUPFAM" id="SSF48264">
    <property type="entry name" value="Cytochrome P450"/>
    <property type="match status" value="1"/>
</dbReference>
<comment type="caution">
    <text evidence="4">The sequence shown here is derived from an EMBL/GenBank/DDBJ whole genome shotgun (WGS) entry which is preliminary data.</text>
</comment>
<gene>
    <name evidence="4" type="ORF">CRG98_023241</name>
</gene>
<dbReference type="GO" id="GO:0016705">
    <property type="term" value="F:oxidoreductase activity, acting on paired donors, with incorporation or reduction of molecular oxygen"/>
    <property type="evidence" value="ECO:0007669"/>
    <property type="project" value="InterPro"/>
</dbReference>
<evidence type="ECO:0000256" key="1">
    <source>
        <dbReference type="ARBA" id="ARBA00010617"/>
    </source>
</evidence>
<dbReference type="InterPro" id="IPR036396">
    <property type="entry name" value="Cyt_P450_sf"/>
</dbReference>
<dbReference type="EMBL" id="PGOL01001607">
    <property type="protein sequence ID" value="PKI56356.1"/>
    <property type="molecule type" value="Genomic_DNA"/>
</dbReference>
<dbReference type="Gene3D" id="1.10.630.10">
    <property type="entry name" value="Cytochrome P450"/>
    <property type="match status" value="1"/>
</dbReference>